<dbReference type="KEGG" id="puo:RZN69_16260"/>
<keyword evidence="2" id="KW-1185">Reference proteome</keyword>
<evidence type="ECO:0008006" key="3">
    <source>
        <dbReference type="Google" id="ProtNLM"/>
    </source>
</evidence>
<dbReference type="Proteomes" id="UP001304300">
    <property type="component" value="Chromosome"/>
</dbReference>
<sequence length="101" mass="10906">MIDLLKKTMLAGVGAAVVTKESAQKALDELVEKGKISSQEAQEMAGKIVDQGREEFEKTRGEFAKLFDEALAKANLANRKDLEALEARVAALEGTKEKADA</sequence>
<evidence type="ECO:0000313" key="2">
    <source>
        <dbReference type="Proteomes" id="UP001304300"/>
    </source>
</evidence>
<dbReference type="EMBL" id="CP136920">
    <property type="protein sequence ID" value="WOO40176.1"/>
    <property type="molecule type" value="Genomic_DNA"/>
</dbReference>
<dbReference type="PANTHER" id="PTHR38664:SF1">
    <property type="entry name" value="SLR0058 PROTEIN"/>
    <property type="match status" value="1"/>
</dbReference>
<proteinExistence type="predicted"/>
<name>A0AAQ3L708_9BACT</name>
<organism evidence="1 2">
    <name type="scientific">Rubellicoccus peritrichatus</name>
    <dbReference type="NCBI Taxonomy" id="3080537"/>
    <lineage>
        <taxon>Bacteria</taxon>
        <taxon>Pseudomonadati</taxon>
        <taxon>Verrucomicrobiota</taxon>
        <taxon>Opitutia</taxon>
        <taxon>Puniceicoccales</taxon>
        <taxon>Cerasicoccaceae</taxon>
        <taxon>Rubellicoccus</taxon>
    </lineage>
</organism>
<accession>A0AAQ3L708</accession>
<reference evidence="1 2" key="1">
    <citation type="submission" date="2023-10" db="EMBL/GenBank/DDBJ databases">
        <title>Rubellicoccus peritrichatus gen. nov., sp. nov., isolated from an algae of coral reef tank.</title>
        <authorList>
            <person name="Luo J."/>
        </authorList>
    </citation>
    <scope>NUCLEOTIDE SEQUENCE [LARGE SCALE GENOMIC DNA]</scope>
    <source>
        <strain evidence="1 2">CR14</strain>
    </source>
</reference>
<dbReference type="InterPro" id="IPR008769">
    <property type="entry name" value="PhaF_PhaI"/>
</dbReference>
<dbReference type="PANTHER" id="PTHR38664">
    <property type="entry name" value="SLR0058 PROTEIN"/>
    <property type="match status" value="1"/>
</dbReference>
<dbReference type="AlphaFoldDB" id="A0AAQ3L708"/>
<gene>
    <name evidence="1" type="ORF">RZN69_16260</name>
</gene>
<protein>
    <recommendedName>
        <fullName evidence="3">Polyhydroxyalkanoate synthesis regulator phasin</fullName>
    </recommendedName>
</protein>
<evidence type="ECO:0000313" key="1">
    <source>
        <dbReference type="EMBL" id="WOO40176.1"/>
    </source>
</evidence>
<dbReference type="RefSeq" id="WP_317832311.1">
    <property type="nucleotide sequence ID" value="NZ_CP136920.1"/>
</dbReference>